<keyword evidence="1" id="KW-1133">Transmembrane helix</keyword>
<evidence type="ECO:0000313" key="2">
    <source>
        <dbReference type="EMBL" id="KKN39643.1"/>
    </source>
</evidence>
<feature type="transmembrane region" description="Helical" evidence="1">
    <location>
        <begin position="90"/>
        <end position="108"/>
    </location>
</feature>
<accession>A0A0F9TDT3</accession>
<dbReference type="EMBL" id="LAZR01001751">
    <property type="protein sequence ID" value="KKN39643.1"/>
    <property type="molecule type" value="Genomic_DNA"/>
</dbReference>
<keyword evidence="1" id="KW-0472">Membrane</keyword>
<gene>
    <name evidence="2" type="ORF">LCGC14_0741190</name>
</gene>
<organism evidence="2">
    <name type="scientific">marine sediment metagenome</name>
    <dbReference type="NCBI Taxonomy" id="412755"/>
    <lineage>
        <taxon>unclassified sequences</taxon>
        <taxon>metagenomes</taxon>
        <taxon>ecological metagenomes</taxon>
    </lineage>
</organism>
<feature type="transmembrane region" description="Helical" evidence="1">
    <location>
        <begin position="60"/>
        <end position="78"/>
    </location>
</feature>
<evidence type="ECO:0000256" key="1">
    <source>
        <dbReference type="SAM" id="Phobius"/>
    </source>
</evidence>
<name>A0A0F9TDT3_9ZZZZ</name>
<dbReference type="AlphaFoldDB" id="A0A0F9TDT3"/>
<comment type="caution">
    <text evidence="2">The sequence shown here is derived from an EMBL/GenBank/DDBJ whole genome shotgun (WGS) entry which is preliminary data.</text>
</comment>
<protein>
    <submittedName>
        <fullName evidence="2">Uncharacterized protein</fullName>
    </submittedName>
</protein>
<sequence>MEEKAIIKIPLISLLKLLLTFMALFAPVFYLIGLAFYNSFLSTYGISTETFTLTVQDTYFGAYLAITTLLHSVSDWVAMVVIELLKTPRLYWLAGFILVLFLFFYYSSQWSEIKSKPFIQKIIACCNEKRTKYHWHNNKFSASVILTIIVLYLISSVFIILFALFSYAALPYLVGSQPGKYLAEKNIQSFQEKGCHFEKNERWSNCRILQSKDGKILYEGILIASSETRIAFFTKSGAVIAQIPNGAVIINIPNTK</sequence>
<reference evidence="2" key="1">
    <citation type="journal article" date="2015" name="Nature">
        <title>Complex archaea that bridge the gap between prokaryotes and eukaryotes.</title>
        <authorList>
            <person name="Spang A."/>
            <person name="Saw J.H."/>
            <person name="Jorgensen S.L."/>
            <person name="Zaremba-Niedzwiedzka K."/>
            <person name="Martijn J."/>
            <person name="Lind A.E."/>
            <person name="van Eijk R."/>
            <person name="Schleper C."/>
            <person name="Guy L."/>
            <person name="Ettema T.J."/>
        </authorList>
    </citation>
    <scope>NUCLEOTIDE SEQUENCE</scope>
</reference>
<proteinExistence type="predicted"/>
<keyword evidence="1" id="KW-0812">Transmembrane</keyword>
<feature type="transmembrane region" description="Helical" evidence="1">
    <location>
        <begin position="12"/>
        <end position="40"/>
    </location>
</feature>
<feature type="transmembrane region" description="Helical" evidence="1">
    <location>
        <begin position="144"/>
        <end position="170"/>
    </location>
</feature>